<keyword evidence="4 5" id="KW-0472">Membrane</keyword>
<comment type="caution">
    <text evidence="7">The sequence shown here is derived from an EMBL/GenBank/DDBJ whole genome shotgun (WGS) entry which is preliminary data.</text>
</comment>
<feature type="transmembrane region" description="Helical" evidence="5">
    <location>
        <begin position="130"/>
        <end position="156"/>
    </location>
</feature>
<dbReference type="PANTHER" id="PTHR37422:SF13">
    <property type="entry name" value="LIPOPOLYSACCHARIDE BIOSYNTHESIS PROTEIN PA4999-RELATED"/>
    <property type="match status" value="1"/>
</dbReference>
<feature type="transmembrane region" description="Helical" evidence="5">
    <location>
        <begin position="244"/>
        <end position="260"/>
    </location>
</feature>
<protein>
    <recommendedName>
        <fullName evidence="6">O-antigen ligase-related domain-containing protein</fullName>
    </recommendedName>
</protein>
<comment type="subcellular location">
    <subcellularLocation>
        <location evidence="1">Membrane</location>
        <topology evidence="1">Multi-pass membrane protein</topology>
    </subcellularLocation>
</comment>
<feature type="transmembrane region" description="Helical" evidence="5">
    <location>
        <begin position="328"/>
        <end position="349"/>
    </location>
</feature>
<feature type="domain" description="O-antigen ligase-related" evidence="6">
    <location>
        <begin position="207"/>
        <end position="340"/>
    </location>
</feature>
<keyword evidence="2 5" id="KW-0812">Transmembrane</keyword>
<dbReference type="Pfam" id="PF04932">
    <property type="entry name" value="Wzy_C"/>
    <property type="match status" value="1"/>
</dbReference>
<reference evidence="7 8" key="1">
    <citation type="submission" date="2019-07" db="EMBL/GenBank/DDBJ databases">
        <title>Gramella aestuarii sp. nov., isolated from a tidal flat, and emended description of Gramella echinicola.</title>
        <authorList>
            <person name="Liu L."/>
        </authorList>
    </citation>
    <scope>NUCLEOTIDE SEQUENCE [LARGE SCALE GENOMIC DNA]</scope>
    <source>
        <strain evidence="7 8">BS12</strain>
    </source>
</reference>
<dbReference type="RefSeq" id="WP_156275151.1">
    <property type="nucleotide sequence ID" value="NZ_BAABGI010000001.1"/>
</dbReference>
<dbReference type="PANTHER" id="PTHR37422">
    <property type="entry name" value="TEICHURONIC ACID BIOSYNTHESIS PROTEIN TUAE"/>
    <property type="match status" value="1"/>
</dbReference>
<evidence type="ECO:0000256" key="2">
    <source>
        <dbReference type="ARBA" id="ARBA00022692"/>
    </source>
</evidence>
<evidence type="ECO:0000256" key="4">
    <source>
        <dbReference type="ARBA" id="ARBA00023136"/>
    </source>
</evidence>
<evidence type="ECO:0000256" key="1">
    <source>
        <dbReference type="ARBA" id="ARBA00004141"/>
    </source>
</evidence>
<organism evidence="7 8">
    <name type="scientific">Christiangramia aestuarii</name>
    <dbReference type="NCBI Taxonomy" id="1028746"/>
    <lineage>
        <taxon>Bacteria</taxon>
        <taxon>Pseudomonadati</taxon>
        <taxon>Bacteroidota</taxon>
        <taxon>Flavobacteriia</taxon>
        <taxon>Flavobacteriales</taxon>
        <taxon>Flavobacteriaceae</taxon>
        <taxon>Christiangramia</taxon>
    </lineage>
</organism>
<sequence>MLFYLACIIIVAIIITRIKEGPFAAFLLIVATKSIVDATWETKIGPLSLIAIEGILIPIMFYKSMSKHYVGKGWANLGILLFVALCFGIAYGFLFNPLNALESFIKYINILLAFFLIPYLIDTPEKLKKFLIALMIGGIFPIAISIFQGQTGIVWSERKTVGLTRMVGLYHDAFPVRFYGYFTLIGSALYLFLFRPKTYAKLGIFLLMLSSVYAIYNVFSKAGMLILVMSGLCYVIYAPNKLKSAFLVITFSLCAFLLLGEKMESNIEQLFSKETGFQSGEIEDARYTLAGRGYIWEEMLENWEKRSAIGKFFGDGINRPAHNEFLRVLLVSGIIGVFLYALFFIRIGILGLKYRGKVKPFLLMLLAMYLIDCTGLTPGDYYYYNILLWGFIGLFLMKSELFDDLRNKIIYY</sequence>
<keyword evidence="3 5" id="KW-1133">Transmembrane helix</keyword>
<evidence type="ECO:0000313" key="8">
    <source>
        <dbReference type="Proteomes" id="UP000460416"/>
    </source>
</evidence>
<dbReference type="GO" id="GO:0016020">
    <property type="term" value="C:membrane"/>
    <property type="evidence" value="ECO:0007669"/>
    <property type="project" value="UniProtKB-SubCell"/>
</dbReference>
<gene>
    <name evidence="7" type="ORF">FLP08_06370</name>
</gene>
<dbReference type="InterPro" id="IPR007016">
    <property type="entry name" value="O-antigen_ligase-rel_domated"/>
</dbReference>
<proteinExistence type="predicted"/>
<name>A0A7K1LNG8_9FLAO</name>
<dbReference type="OrthoDB" id="1413706at2"/>
<feature type="transmembrane region" description="Helical" evidence="5">
    <location>
        <begin position="74"/>
        <end position="98"/>
    </location>
</feature>
<keyword evidence="8" id="KW-1185">Reference proteome</keyword>
<evidence type="ECO:0000256" key="5">
    <source>
        <dbReference type="SAM" id="Phobius"/>
    </source>
</evidence>
<evidence type="ECO:0000313" key="7">
    <source>
        <dbReference type="EMBL" id="MUP42191.1"/>
    </source>
</evidence>
<dbReference type="Proteomes" id="UP000460416">
    <property type="component" value="Unassembled WGS sequence"/>
</dbReference>
<accession>A0A7K1LNG8</accession>
<feature type="transmembrane region" description="Helical" evidence="5">
    <location>
        <begin position="104"/>
        <end position="121"/>
    </location>
</feature>
<feature type="transmembrane region" description="Helical" evidence="5">
    <location>
        <begin position="44"/>
        <end position="62"/>
    </location>
</feature>
<dbReference type="InterPro" id="IPR051533">
    <property type="entry name" value="WaaL-like"/>
</dbReference>
<feature type="transmembrane region" description="Helical" evidence="5">
    <location>
        <begin position="383"/>
        <end position="402"/>
    </location>
</feature>
<evidence type="ECO:0000256" key="3">
    <source>
        <dbReference type="ARBA" id="ARBA00022989"/>
    </source>
</evidence>
<dbReference type="AlphaFoldDB" id="A0A7K1LNG8"/>
<evidence type="ECO:0000259" key="6">
    <source>
        <dbReference type="Pfam" id="PF04932"/>
    </source>
</evidence>
<dbReference type="EMBL" id="VJVW01000002">
    <property type="protein sequence ID" value="MUP42191.1"/>
    <property type="molecule type" value="Genomic_DNA"/>
</dbReference>
<feature type="transmembrane region" description="Helical" evidence="5">
    <location>
        <begin position="176"/>
        <end position="194"/>
    </location>
</feature>